<feature type="domain" description="DUF6533" evidence="1">
    <location>
        <begin position="21"/>
        <end position="59"/>
    </location>
</feature>
<name>A0AA39UIV7_9AGAR</name>
<sequence length="86" mass="10507">MYTTGAETVPIYEVAEYITWSLILWDYLVTLDDEITLFWFSRQSWIKFLFFSNRYIGLLLRIWDIVWECLGNYDEPLSYNLCNRCR</sequence>
<dbReference type="Pfam" id="PF20151">
    <property type="entry name" value="DUF6533"/>
    <property type="match status" value="1"/>
</dbReference>
<evidence type="ECO:0000313" key="3">
    <source>
        <dbReference type="Proteomes" id="UP001175227"/>
    </source>
</evidence>
<organism evidence="2 3">
    <name type="scientific">Armillaria novae-zelandiae</name>
    <dbReference type="NCBI Taxonomy" id="153914"/>
    <lineage>
        <taxon>Eukaryota</taxon>
        <taxon>Fungi</taxon>
        <taxon>Dikarya</taxon>
        <taxon>Basidiomycota</taxon>
        <taxon>Agaricomycotina</taxon>
        <taxon>Agaricomycetes</taxon>
        <taxon>Agaricomycetidae</taxon>
        <taxon>Agaricales</taxon>
        <taxon>Marasmiineae</taxon>
        <taxon>Physalacriaceae</taxon>
        <taxon>Armillaria</taxon>
    </lineage>
</organism>
<dbReference type="EMBL" id="JAUEPR010000002">
    <property type="protein sequence ID" value="KAK0489463.1"/>
    <property type="molecule type" value="Genomic_DNA"/>
</dbReference>
<dbReference type="InterPro" id="IPR045340">
    <property type="entry name" value="DUF6533"/>
</dbReference>
<evidence type="ECO:0000313" key="2">
    <source>
        <dbReference type="EMBL" id="KAK0489463.1"/>
    </source>
</evidence>
<dbReference type="AlphaFoldDB" id="A0AA39UIV7"/>
<proteinExistence type="predicted"/>
<gene>
    <name evidence="2" type="ORF">IW261DRAFT_1445294</name>
</gene>
<comment type="caution">
    <text evidence="2">The sequence shown here is derived from an EMBL/GenBank/DDBJ whole genome shotgun (WGS) entry which is preliminary data.</text>
</comment>
<reference evidence="2" key="1">
    <citation type="submission" date="2023-06" db="EMBL/GenBank/DDBJ databases">
        <authorList>
            <consortium name="Lawrence Berkeley National Laboratory"/>
            <person name="Ahrendt S."/>
            <person name="Sahu N."/>
            <person name="Indic B."/>
            <person name="Wong-Bajracharya J."/>
            <person name="Merenyi Z."/>
            <person name="Ke H.-M."/>
            <person name="Monk M."/>
            <person name="Kocsube S."/>
            <person name="Drula E."/>
            <person name="Lipzen A."/>
            <person name="Balint B."/>
            <person name="Henrissat B."/>
            <person name="Andreopoulos B."/>
            <person name="Martin F.M."/>
            <person name="Harder C.B."/>
            <person name="Rigling D."/>
            <person name="Ford K.L."/>
            <person name="Foster G.D."/>
            <person name="Pangilinan J."/>
            <person name="Papanicolaou A."/>
            <person name="Barry K."/>
            <person name="LaButti K."/>
            <person name="Viragh M."/>
            <person name="Koriabine M."/>
            <person name="Yan M."/>
            <person name="Riley R."/>
            <person name="Champramary S."/>
            <person name="Plett K.L."/>
            <person name="Tsai I.J."/>
            <person name="Slot J."/>
            <person name="Sipos G."/>
            <person name="Plett J."/>
            <person name="Nagy L.G."/>
            <person name="Grigoriev I.V."/>
        </authorList>
    </citation>
    <scope>NUCLEOTIDE SEQUENCE</scope>
    <source>
        <strain evidence="2">ICMP 16352</strain>
    </source>
</reference>
<protein>
    <recommendedName>
        <fullName evidence="1">DUF6533 domain-containing protein</fullName>
    </recommendedName>
</protein>
<evidence type="ECO:0000259" key="1">
    <source>
        <dbReference type="Pfam" id="PF20151"/>
    </source>
</evidence>
<accession>A0AA39UIV7</accession>
<dbReference type="Proteomes" id="UP001175227">
    <property type="component" value="Unassembled WGS sequence"/>
</dbReference>
<keyword evidence="3" id="KW-1185">Reference proteome</keyword>